<reference evidence="1 2" key="1">
    <citation type="submission" date="2010-07" db="EMBL/GenBank/DDBJ databases">
        <authorList>
            <person name="Muzny D."/>
            <person name="Qin X."/>
            <person name="Deng J."/>
            <person name="Jiang H."/>
            <person name="Liu Y."/>
            <person name="Qu J."/>
            <person name="Song X.-Z."/>
            <person name="Zhang L."/>
            <person name="Thornton R."/>
            <person name="Coyle M."/>
            <person name="Francisco L."/>
            <person name="Jackson L."/>
            <person name="Javaid M."/>
            <person name="Korchina V."/>
            <person name="Kovar C."/>
            <person name="Mata R."/>
            <person name="Mathew T."/>
            <person name="Ngo R."/>
            <person name="Nguyen L."/>
            <person name="Nguyen N."/>
            <person name="Okwuonu G."/>
            <person name="Ongeri F."/>
            <person name="Pham C."/>
            <person name="Simmons D."/>
            <person name="Wilczek-Boney K."/>
            <person name="Hale W."/>
            <person name="Jakkamsetti A."/>
            <person name="Pham P."/>
            <person name="Ruth R."/>
            <person name="San Lucas F."/>
            <person name="Warren J."/>
            <person name="Zhang J."/>
            <person name="Zhao Z."/>
            <person name="Zhou C."/>
            <person name="Zhu D."/>
            <person name="Lee S."/>
            <person name="Bess C."/>
            <person name="Blankenburg K."/>
            <person name="Forbes L."/>
            <person name="Fu Q."/>
            <person name="Gubbala S."/>
            <person name="Hirani K."/>
            <person name="Jayaseelan J.C."/>
            <person name="Lara F."/>
            <person name="Munidasa M."/>
            <person name="Palculict T."/>
            <person name="Patil S."/>
            <person name="Pu L.-L."/>
            <person name="Saada N."/>
            <person name="Tang L."/>
            <person name="Weissenberger G."/>
            <person name="Zhu Y."/>
            <person name="Hemphill L."/>
            <person name="Shang Y."/>
            <person name="Youmans B."/>
            <person name="Ayvaz T."/>
            <person name="Ross M."/>
            <person name="Santibanez J."/>
            <person name="Aqrawi P."/>
            <person name="Gross S."/>
            <person name="Joshi V."/>
            <person name="Fowler G."/>
            <person name="Nazareth L."/>
            <person name="Reid J."/>
            <person name="Worley K."/>
            <person name="Petrosino J."/>
            <person name="Highlander S."/>
            <person name="Gibbs R."/>
        </authorList>
    </citation>
    <scope>NUCLEOTIDE SEQUENCE [LARGE SCALE GENOMIC DNA]</scope>
    <source>
        <strain evidence="1 2">ATCC BAA-1640</strain>
    </source>
</reference>
<evidence type="ECO:0000313" key="2">
    <source>
        <dbReference type="Proteomes" id="UP000003280"/>
    </source>
</evidence>
<gene>
    <name evidence="1" type="ORF">HMPREF9225_1520</name>
</gene>
<dbReference type="AlphaFoldDB" id="E0NMY1"/>
<keyword evidence="2" id="KW-1185">Reference proteome</keyword>
<dbReference type="Proteomes" id="UP000003280">
    <property type="component" value="Unassembled WGS sequence"/>
</dbReference>
<sequence length="147" mass="16741">MVLFSAFNNSVNTYKVLSKYTKGYNDCEFALNYIADEIGAASFIVQSVNNDEILIGIDWGENVKPNNRFQHISYKRKFDSIYRYSFSSSKKYNLGISKYKNIGTNRLADDIKSFAINLENGVVKIEIISSSGLTYKKNVAVRCRDET</sequence>
<dbReference type="STRING" id="862517.HMPREF9225_1520"/>
<comment type="caution">
    <text evidence="1">The sequence shown here is derived from an EMBL/GenBank/DDBJ whole genome shotgun (WGS) entry which is preliminary data.</text>
</comment>
<dbReference type="EMBL" id="AEEH01000047">
    <property type="protein sequence ID" value="EFM24949.1"/>
    <property type="molecule type" value="Genomic_DNA"/>
</dbReference>
<proteinExistence type="predicted"/>
<evidence type="ECO:0000313" key="1">
    <source>
        <dbReference type="EMBL" id="EFM24949.1"/>
    </source>
</evidence>
<accession>E0NMY1</accession>
<protein>
    <submittedName>
        <fullName evidence="1">Uncharacterized protein</fullName>
    </submittedName>
</protein>
<dbReference type="HOGENOM" id="CLU_1766276_0_0_9"/>
<organism evidence="1 2">
    <name type="scientific">Peptoniphilus duerdenii ATCC BAA-1640</name>
    <dbReference type="NCBI Taxonomy" id="862517"/>
    <lineage>
        <taxon>Bacteria</taxon>
        <taxon>Bacillati</taxon>
        <taxon>Bacillota</taxon>
        <taxon>Tissierellia</taxon>
        <taxon>Tissierellales</taxon>
        <taxon>Peptoniphilaceae</taxon>
        <taxon>Peptoniphilus</taxon>
    </lineage>
</organism>
<name>E0NMY1_9FIRM</name>